<feature type="transmembrane region" description="Helical" evidence="1">
    <location>
        <begin position="98"/>
        <end position="116"/>
    </location>
</feature>
<protein>
    <submittedName>
        <fullName evidence="2">DUF6069 family protein</fullName>
    </submittedName>
</protein>
<dbReference type="EMBL" id="JBFNXQ010000039">
    <property type="protein sequence ID" value="MEX5719393.1"/>
    <property type="molecule type" value="Genomic_DNA"/>
</dbReference>
<dbReference type="InterPro" id="IPR045713">
    <property type="entry name" value="DUF6069"/>
</dbReference>
<feature type="transmembrane region" description="Helical" evidence="1">
    <location>
        <begin position="122"/>
        <end position="142"/>
    </location>
</feature>
<proteinExistence type="predicted"/>
<sequence>MTTSAPAPAPAPTVVPSDRRGRVAVRPAALAVVGGVAAATLAWTVAVPLLGVDPRVGVPGGEQPVGAGSVVVAAAVAGLLGWALLAVLVRVSPRATTVWRAVALVVLLLSFGGPVAMGVGTASVVVLLALHAAVAAVLVPLLPRAVR</sequence>
<dbReference type="RefSeq" id="WP_369207183.1">
    <property type="nucleotide sequence ID" value="NZ_JBFNXQ010000039.1"/>
</dbReference>
<keyword evidence="1" id="KW-1133">Transmembrane helix</keyword>
<organism evidence="2 3">
    <name type="scientific">Geodermatophilus maliterrae</name>
    <dbReference type="NCBI Taxonomy" id="3162531"/>
    <lineage>
        <taxon>Bacteria</taxon>
        <taxon>Bacillati</taxon>
        <taxon>Actinomycetota</taxon>
        <taxon>Actinomycetes</taxon>
        <taxon>Geodermatophilales</taxon>
        <taxon>Geodermatophilaceae</taxon>
        <taxon>Geodermatophilus</taxon>
    </lineage>
</organism>
<reference evidence="2 3" key="1">
    <citation type="submission" date="2024-06" db="EMBL/GenBank/DDBJ databases">
        <title>Draft genome sequence of Geodermatophilus badlandi, a novel member of the Geodermatophilaceae isolated from badland sedimentary rocks in the Red desert, Wyoming, USA.</title>
        <authorList>
            <person name="Ben Tekaya S."/>
            <person name="Nouioui I."/>
            <person name="Flores G.M."/>
            <person name="Shaal M.N."/>
            <person name="Bredoire F."/>
            <person name="Basile F."/>
            <person name="Van Diepen L."/>
            <person name="Ward N.L."/>
        </authorList>
    </citation>
    <scope>NUCLEOTIDE SEQUENCE [LARGE SCALE GENOMIC DNA]</scope>
    <source>
        <strain evidence="2 3">WL48A</strain>
    </source>
</reference>
<keyword evidence="3" id="KW-1185">Reference proteome</keyword>
<comment type="caution">
    <text evidence="2">The sequence shown here is derived from an EMBL/GenBank/DDBJ whole genome shotgun (WGS) entry which is preliminary data.</text>
</comment>
<evidence type="ECO:0000313" key="3">
    <source>
        <dbReference type="Proteomes" id="UP001560045"/>
    </source>
</evidence>
<evidence type="ECO:0000256" key="1">
    <source>
        <dbReference type="SAM" id="Phobius"/>
    </source>
</evidence>
<accession>A0ABV3XFM8</accession>
<keyword evidence="1" id="KW-0472">Membrane</keyword>
<gene>
    <name evidence="2" type="ORF">ABQ292_13595</name>
</gene>
<feature type="transmembrane region" description="Helical" evidence="1">
    <location>
        <begin position="28"/>
        <end position="50"/>
    </location>
</feature>
<keyword evidence="1" id="KW-0812">Transmembrane</keyword>
<feature type="transmembrane region" description="Helical" evidence="1">
    <location>
        <begin position="70"/>
        <end position="91"/>
    </location>
</feature>
<dbReference type="Proteomes" id="UP001560045">
    <property type="component" value="Unassembled WGS sequence"/>
</dbReference>
<dbReference type="Pfam" id="PF19545">
    <property type="entry name" value="DUF6069"/>
    <property type="match status" value="1"/>
</dbReference>
<evidence type="ECO:0000313" key="2">
    <source>
        <dbReference type="EMBL" id="MEX5719393.1"/>
    </source>
</evidence>
<name>A0ABV3XFM8_9ACTN</name>